<name>A0AAV9HHK0_9PEZI</name>
<evidence type="ECO:0000256" key="1">
    <source>
        <dbReference type="ARBA" id="ARBA00023043"/>
    </source>
</evidence>
<feature type="repeat" description="ANK" evidence="2">
    <location>
        <begin position="961"/>
        <end position="993"/>
    </location>
</feature>
<dbReference type="PANTHER" id="PTHR23335">
    <property type="entry name" value="CALMODULIN-BINDING TRANSCRIPTION ACTIVATOR CAMTA"/>
    <property type="match status" value="1"/>
</dbReference>
<keyword evidence="4" id="KW-0472">Membrane</keyword>
<dbReference type="SMART" id="SM00429">
    <property type="entry name" value="IPT"/>
    <property type="match status" value="1"/>
</dbReference>
<dbReference type="InterPro" id="IPR036770">
    <property type="entry name" value="Ankyrin_rpt-contain_sf"/>
</dbReference>
<dbReference type="SUPFAM" id="SSF48403">
    <property type="entry name" value="Ankyrin repeat"/>
    <property type="match status" value="1"/>
</dbReference>
<feature type="region of interest" description="Disordered" evidence="3">
    <location>
        <begin position="44"/>
        <end position="101"/>
    </location>
</feature>
<dbReference type="Pfam" id="PF25603">
    <property type="entry name" value="SPT23_MGA2_DBD"/>
    <property type="match status" value="1"/>
</dbReference>
<feature type="region of interest" description="Disordered" evidence="3">
    <location>
        <begin position="223"/>
        <end position="294"/>
    </location>
</feature>
<dbReference type="PROSITE" id="PS50297">
    <property type="entry name" value="ANK_REP_REGION"/>
    <property type="match status" value="2"/>
</dbReference>
<dbReference type="SMART" id="SM00248">
    <property type="entry name" value="ANK"/>
    <property type="match status" value="2"/>
</dbReference>
<evidence type="ECO:0000256" key="3">
    <source>
        <dbReference type="SAM" id="MobiDB-lite"/>
    </source>
</evidence>
<dbReference type="EMBL" id="MU865015">
    <property type="protein sequence ID" value="KAK4460307.1"/>
    <property type="molecule type" value="Genomic_DNA"/>
</dbReference>
<organism evidence="6 7">
    <name type="scientific">Cladorrhinum samala</name>
    <dbReference type="NCBI Taxonomy" id="585594"/>
    <lineage>
        <taxon>Eukaryota</taxon>
        <taxon>Fungi</taxon>
        <taxon>Dikarya</taxon>
        <taxon>Ascomycota</taxon>
        <taxon>Pezizomycotina</taxon>
        <taxon>Sordariomycetes</taxon>
        <taxon>Sordariomycetidae</taxon>
        <taxon>Sordariales</taxon>
        <taxon>Podosporaceae</taxon>
        <taxon>Cladorrhinum</taxon>
    </lineage>
</organism>
<evidence type="ECO:0000313" key="7">
    <source>
        <dbReference type="Proteomes" id="UP001321749"/>
    </source>
</evidence>
<evidence type="ECO:0000256" key="4">
    <source>
        <dbReference type="SAM" id="Phobius"/>
    </source>
</evidence>
<comment type="caution">
    <text evidence="6">The sequence shown here is derived from an EMBL/GenBank/DDBJ whole genome shotgun (WGS) entry which is preliminary data.</text>
</comment>
<feature type="region of interest" description="Disordered" evidence="3">
    <location>
        <begin position="735"/>
        <end position="754"/>
    </location>
</feature>
<feature type="compositionally biased region" description="Basic and acidic residues" evidence="3">
    <location>
        <begin position="619"/>
        <end position="630"/>
    </location>
</feature>
<feature type="region of interest" description="Disordered" evidence="3">
    <location>
        <begin position="1082"/>
        <end position="1108"/>
    </location>
</feature>
<protein>
    <recommendedName>
        <fullName evidence="5">IPT/TIG domain-containing protein</fullName>
    </recommendedName>
</protein>
<evidence type="ECO:0000259" key="5">
    <source>
        <dbReference type="SMART" id="SM00429"/>
    </source>
</evidence>
<proteinExistence type="predicted"/>
<keyword evidence="7" id="KW-1185">Reference proteome</keyword>
<dbReference type="Gene3D" id="1.25.40.20">
    <property type="entry name" value="Ankyrin repeat-containing domain"/>
    <property type="match status" value="1"/>
</dbReference>
<dbReference type="Pfam" id="PF13857">
    <property type="entry name" value="Ank_5"/>
    <property type="match status" value="1"/>
</dbReference>
<feature type="compositionally biased region" description="Polar residues" evidence="3">
    <location>
        <begin position="73"/>
        <end position="96"/>
    </location>
</feature>
<dbReference type="Pfam" id="PF01833">
    <property type="entry name" value="TIG"/>
    <property type="match status" value="1"/>
</dbReference>
<feature type="region of interest" description="Disordered" evidence="3">
    <location>
        <begin position="589"/>
        <end position="631"/>
    </location>
</feature>
<feature type="domain" description="IPT/TIG" evidence="5">
    <location>
        <begin position="781"/>
        <end position="865"/>
    </location>
</feature>
<feature type="compositionally biased region" description="Basic and acidic residues" evidence="3">
    <location>
        <begin position="393"/>
        <end position="403"/>
    </location>
</feature>
<feature type="compositionally biased region" description="Polar residues" evidence="3">
    <location>
        <begin position="230"/>
        <end position="249"/>
    </location>
</feature>
<reference evidence="6" key="1">
    <citation type="journal article" date="2023" name="Mol. Phylogenet. Evol.">
        <title>Genome-scale phylogeny and comparative genomics of the fungal order Sordariales.</title>
        <authorList>
            <person name="Hensen N."/>
            <person name="Bonometti L."/>
            <person name="Westerberg I."/>
            <person name="Brannstrom I.O."/>
            <person name="Guillou S."/>
            <person name="Cros-Aarteil S."/>
            <person name="Calhoun S."/>
            <person name="Haridas S."/>
            <person name="Kuo A."/>
            <person name="Mondo S."/>
            <person name="Pangilinan J."/>
            <person name="Riley R."/>
            <person name="LaButti K."/>
            <person name="Andreopoulos B."/>
            <person name="Lipzen A."/>
            <person name="Chen C."/>
            <person name="Yan M."/>
            <person name="Daum C."/>
            <person name="Ng V."/>
            <person name="Clum A."/>
            <person name="Steindorff A."/>
            <person name="Ohm R.A."/>
            <person name="Martin F."/>
            <person name="Silar P."/>
            <person name="Natvig D.O."/>
            <person name="Lalanne C."/>
            <person name="Gautier V."/>
            <person name="Ament-Velasquez S.L."/>
            <person name="Kruys A."/>
            <person name="Hutchinson M.I."/>
            <person name="Powell A.J."/>
            <person name="Barry K."/>
            <person name="Miller A.N."/>
            <person name="Grigoriev I.V."/>
            <person name="Debuchy R."/>
            <person name="Gladieux P."/>
            <person name="Hiltunen Thoren M."/>
            <person name="Johannesson H."/>
        </authorList>
    </citation>
    <scope>NUCLEOTIDE SEQUENCE</scope>
    <source>
        <strain evidence="6">PSN324</strain>
    </source>
</reference>
<dbReference type="CDD" id="cd00102">
    <property type="entry name" value="IPT"/>
    <property type="match status" value="1"/>
</dbReference>
<evidence type="ECO:0000256" key="2">
    <source>
        <dbReference type="PROSITE-ProRule" id="PRU00023"/>
    </source>
</evidence>
<feature type="region of interest" description="Disordered" evidence="3">
    <location>
        <begin position="393"/>
        <end position="423"/>
    </location>
</feature>
<keyword evidence="4" id="KW-0812">Transmembrane</keyword>
<gene>
    <name evidence="6" type="ORF">QBC42DRAFT_107248</name>
</gene>
<feature type="transmembrane region" description="Helical" evidence="4">
    <location>
        <begin position="1348"/>
        <end position="1365"/>
    </location>
</feature>
<accession>A0AAV9HHK0</accession>
<feature type="region of interest" description="Disordered" evidence="3">
    <location>
        <begin position="684"/>
        <end position="720"/>
    </location>
</feature>
<dbReference type="InterPro" id="IPR014756">
    <property type="entry name" value="Ig_E-set"/>
</dbReference>
<evidence type="ECO:0000313" key="6">
    <source>
        <dbReference type="EMBL" id="KAK4460307.1"/>
    </source>
</evidence>
<keyword evidence="1 2" id="KW-0040">ANK repeat</keyword>
<feature type="compositionally biased region" description="Low complexity" evidence="3">
    <location>
        <begin position="903"/>
        <end position="917"/>
    </location>
</feature>
<dbReference type="GO" id="GO:0003690">
    <property type="term" value="F:double-stranded DNA binding"/>
    <property type="evidence" value="ECO:0007669"/>
    <property type="project" value="TreeGrafter"/>
</dbReference>
<dbReference type="InterPro" id="IPR002110">
    <property type="entry name" value="Ankyrin_rpt"/>
</dbReference>
<reference evidence="6" key="2">
    <citation type="submission" date="2023-06" db="EMBL/GenBank/DDBJ databases">
        <authorList>
            <consortium name="Lawrence Berkeley National Laboratory"/>
            <person name="Mondo S.J."/>
            <person name="Hensen N."/>
            <person name="Bonometti L."/>
            <person name="Westerberg I."/>
            <person name="Brannstrom I.O."/>
            <person name="Guillou S."/>
            <person name="Cros-Aarteil S."/>
            <person name="Calhoun S."/>
            <person name="Haridas S."/>
            <person name="Kuo A."/>
            <person name="Pangilinan J."/>
            <person name="Riley R."/>
            <person name="Labutti K."/>
            <person name="Andreopoulos B."/>
            <person name="Lipzen A."/>
            <person name="Chen C."/>
            <person name="Yanf M."/>
            <person name="Daum C."/>
            <person name="Ng V."/>
            <person name="Clum A."/>
            <person name="Steindorff A."/>
            <person name="Ohm R."/>
            <person name="Martin F."/>
            <person name="Silar P."/>
            <person name="Natvig D."/>
            <person name="Lalanne C."/>
            <person name="Gautier V."/>
            <person name="Ament-Velasquez S.L."/>
            <person name="Kruys A."/>
            <person name="Hutchinson M.I."/>
            <person name="Powell A.J."/>
            <person name="Barry K."/>
            <person name="Miller A.N."/>
            <person name="Grigoriev I.V."/>
            <person name="Debuchy R."/>
            <person name="Gladieux P."/>
            <person name="Thoren M.H."/>
            <person name="Johannesson H."/>
        </authorList>
    </citation>
    <scope>NUCLEOTIDE SEQUENCE</scope>
    <source>
        <strain evidence="6">PSN324</strain>
    </source>
</reference>
<dbReference type="Proteomes" id="UP001321749">
    <property type="component" value="Unassembled WGS sequence"/>
</dbReference>
<dbReference type="PROSITE" id="PS50088">
    <property type="entry name" value="ANK_REPEAT"/>
    <property type="match status" value="2"/>
</dbReference>
<dbReference type="InterPro" id="IPR002909">
    <property type="entry name" value="IPT_dom"/>
</dbReference>
<dbReference type="GO" id="GO:0005634">
    <property type="term" value="C:nucleus"/>
    <property type="evidence" value="ECO:0007669"/>
    <property type="project" value="TreeGrafter"/>
</dbReference>
<dbReference type="PANTHER" id="PTHR23335:SF1">
    <property type="entry name" value="CALMODULIN-BINDING TRANSCRIPTION ACTIVATOR, ISOFORM F"/>
    <property type="match status" value="1"/>
</dbReference>
<dbReference type="GO" id="GO:0006357">
    <property type="term" value="P:regulation of transcription by RNA polymerase II"/>
    <property type="evidence" value="ECO:0007669"/>
    <property type="project" value="TreeGrafter"/>
</dbReference>
<dbReference type="InterPro" id="IPR013783">
    <property type="entry name" value="Ig-like_fold"/>
</dbReference>
<dbReference type="SUPFAM" id="SSF81296">
    <property type="entry name" value="E set domains"/>
    <property type="match status" value="1"/>
</dbReference>
<dbReference type="Gene3D" id="2.60.40.10">
    <property type="entry name" value="Immunoglobulins"/>
    <property type="match status" value="1"/>
</dbReference>
<dbReference type="GO" id="GO:0003712">
    <property type="term" value="F:transcription coregulator activity"/>
    <property type="evidence" value="ECO:0007669"/>
    <property type="project" value="TreeGrafter"/>
</dbReference>
<dbReference type="InterPro" id="IPR057962">
    <property type="entry name" value="SPT23_MGA2_DBD"/>
</dbReference>
<keyword evidence="4" id="KW-1133">Transmembrane helix</keyword>
<feature type="repeat" description="ANK" evidence="2">
    <location>
        <begin position="994"/>
        <end position="1026"/>
    </location>
</feature>
<feature type="region of interest" description="Disordered" evidence="3">
    <location>
        <begin position="903"/>
        <end position="929"/>
    </location>
</feature>
<sequence length="1390" mass="150526">MPVYGDGGDAQTDHDIMANDVSYGTEFFDHNMANYDMGDGSEFLFDSDNSPLPMDAFDEPASPTDSPRHPPLRSSSGNSVIDSGGSSEGKQSTAATGFTVADAPVENGLRLKQEWPTGGGVQHHFGDTMQSDAFYTAANSPAHGDNSFSAALDLSPSMTTNMQDLDLTLQTTNMQSLELRNRPGYSPSMDMQALAPDAILQSSVNAFAFGAANSFTPSFSFAPSTSSTTLGASPESNPFSPGTIHTQPSPLGPSPGTHHFDGLPAAPYPPPWAQMPVPKFEEGQGGPAPPFPTAMPVQLPAQPRFGGRSPYGTGPYNLQIWDAGEKSRVETQIPIVLVMDHLPPGIKRLHLPTHAVAKYKLTAKPTPEPSPDMLELHTSVVCTSAVLKQHQLDAAKERAEKSSRTIRSKPTIPSGDSGEDVLKPQDGGEVYICNGCISRERKRSARKKNIKRQDDEELWKEDEKYRVLVFNTHEIQDWMPPKSPIDESGQLQSVDGRRDGVWWIKAPMRITCYCRHHTEKMGFRVIFTLTDYQGKFVAQSVTETIMITDDHKTPHQLASSNPVPNPSLVQMGNGLPGPEFHGAAQNLEYNANPQSMPGPIKQLQHSRNHSRSGSPSDYPTERTKMRKTSDTAKMAVGPPMASLDATMYGGHQAPAASPLGIVTPPAASAFPPTPPQCPDISAFIPGTRPTDRSRGPYSSNPPTPGHYQRPSFSHLNGTAPGLDHANSGLYSGLASVNQSRAPSPSNTVVNTNAINPRHNPALAVRTQADTHFSPALTNAGAVAIHKLVPCEGSVMGGIDVTILGQNFQHGMEVMFGDVKAVTTTFWGETTLVCLVPPAKGPGRVQVTIKDHEPPAPGPLQWFTYTDDVEVQLMRTALAVLNGKLSGNFHDVVSFANRINSQYGNQMQQQNSSSSGNNSSGGGTRYNRANDGSLESQLLGVLEMIDLDDSPRQARFNLRRRTGQTMMHLACHMGLRRFVAGLLARGANPDARDRGGYTPLHLAALKGHSEIVASLIAHKADPTLRTLSGVTPLDIASSEAVRKAISRYGLHSRSRSAASLHSRANSIKDIKTQRLTDVLGNVVDSGEESPEYSTFASSSEVESSEGEQQDWLEMQRKGSSKTTLLEDIPVQRPRRATDLVGGLGLPATAMTAFKDHMAAQLHQLQQSMQLHLPNLPQFPQLPQLPQIAQLAQLPQFPYLPQMPNMPNLPPSIKERDWWFFLSSLAYSNAQTPQAPPAYNEIFPQDGNGSSIDDKKRASAAQAAADAVADAKCASLYDQAESLSAAVGLEQVNLGSVVVKAEKSETAETGEEPPALLQIGRKNAITQEQQENFLRARAAKLKDMSWDKNLFLIWIPVLVLVCSLWFYHHFGFSTVAQTVVSPIRGFVLGEVH</sequence>